<dbReference type="EMBL" id="BK067786">
    <property type="protein sequence ID" value="DBA51889.1"/>
    <property type="molecule type" value="Genomic_DNA"/>
</dbReference>
<keyword evidence="1" id="KW-0812">Transmembrane</keyword>
<feature type="transmembrane region" description="Helical" evidence="1">
    <location>
        <begin position="115"/>
        <end position="136"/>
    </location>
</feature>
<name>A0AAT9J998_9VIRU</name>
<reference evidence="2" key="1">
    <citation type="journal article" date="2024" name="Environ. Microbiol. Rep.">
        <title>Hiding in plain sight: The discovery of complete genomes of 11 hypothetical spindle-shaped viruses that putatively infect mesophilic ammonia-oxidizing archaea.</title>
        <authorList>
            <person name="Ni Y."/>
            <person name="Xu T."/>
            <person name="Yan S."/>
            <person name="Chen L."/>
            <person name="Wang Y."/>
        </authorList>
    </citation>
    <scope>NUCLEOTIDE SEQUENCE</scope>
    <source>
        <strain evidence="2">NBC1</strain>
    </source>
</reference>
<feature type="transmembrane region" description="Helical" evidence="1">
    <location>
        <begin position="7"/>
        <end position="26"/>
    </location>
</feature>
<keyword evidence="1" id="KW-0472">Membrane</keyword>
<evidence type="ECO:0000256" key="1">
    <source>
        <dbReference type="SAM" id="Phobius"/>
    </source>
</evidence>
<organism evidence="2">
    <name type="scientific">Nitrosopumilaceae spindle-shaped virus</name>
    <dbReference type="NCBI Taxonomy" id="3065433"/>
    <lineage>
        <taxon>Viruses</taxon>
    </lineage>
</organism>
<accession>A0AAT9J998</accession>
<reference evidence="2" key="2">
    <citation type="submission" date="2024-03" db="EMBL/GenBank/DDBJ databases">
        <authorList>
            <person name="Ni Y."/>
            <person name="Xu T."/>
            <person name="Yan S."/>
            <person name="Chen L."/>
            <person name="Wang Y."/>
        </authorList>
    </citation>
    <scope>NUCLEOTIDE SEQUENCE</scope>
    <source>
        <strain evidence="2">NBC1</strain>
    </source>
</reference>
<feature type="transmembrane region" description="Helical" evidence="1">
    <location>
        <begin position="81"/>
        <end position="103"/>
    </location>
</feature>
<protein>
    <submittedName>
        <fullName evidence="2">ORF31</fullName>
    </submittedName>
</protein>
<keyword evidence="1" id="KW-1133">Transmembrane helix</keyword>
<sequence>MIDKALILVMFFYAAGFSLVGVQYTLADVYNITLVSPVSGAPIESALVGYLQEQKFNETTENIKTANFTTNSTFFDRVETFTTGAAFVAWEIIGLMTGTYIFYMMNLMLGEGFDIWTTAIIALYVMLLARAILGYVRGI</sequence>
<proteinExistence type="predicted"/>
<evidence type="ECO:0000313" key="2">
    <source>
        <dbReference type="EMBL" id="DBA51889.1"/>
    </source>
</evidence>